<sequence>MSAPVLTPASAPEWPINPFDDEQSQEQGSTLQFAQKVVTQPPLATSLPTTPLIPRFSVYTDDESAPLLAQESSHIDETQDLGSYTLPEASPSRRPKVQRSRSIISFDLKSLNERVSQFTNSIARWTSNTQPPEDLPNEIQYSVFKPPPGIVPITKIPPNGYIYTGPVNKHHFDMIVEDACNAIENGVSPKRIAAGSSGSYFIYTTTGEIVGVFKPKDEEPYGPLSPKWTKWLHRNLFPCFFGRSCLIPNLGYVCESAASLLDKHIQTHIVPYTDIVEISSESFYYSYWERRSARRHNRPLRAKPGSFQLFLKGYEEADKFFLKYPLPGSKWGFPQLYGGNRNDDDNVPVGQNDDANGNPEFKWTRETLLEFREELEKLVILDYIMRNTDRGLDNWMIRLDWVKQANGSKKPRLKIGAIDSGLSWPWKHPDEWRSYPFGWLFLPASIIGQPFTEKTRRHFLPLLTSTVWWEECTVLFRAMFARDEDFKERMWKKQWAVMKGQAFNVVETLKNPTQGPLELARRTRVMVWDEVMEVPVHVPTAVMTNAIETPISPAKRVWAKDRMQSISTPLDAIIEDERGRNDDDDNNGDDNENEDHDEGALEAVEANDIPINMTSADTMGTTEAQADTGLTFAQDSMATKKVIIERLQQVNSKPAVFTWC</sequence>
<feature type="domain" description="PI3K/PI4K catalytic" evidence="9">
    <location>
        <begin position="186"/>
        <end position="528"/>
    </location>
</feature>
<dbReference type="GO" id="GO:0007032">
    <property type="term" value="P:endosome organization"/>
    <property type="evidence" value="ECO:0007669"/>
    <property type="project" value="TreeGrafter"/>
</dbReference>
<name>A0A061AKD0_CYBFA</name>
<keyword evidence="6" id="KW-0472">Membrane</keyword>
<dbReference type="VEuPathDB" id="FungiDB:BON22_5449"/>
<dbReference type="GO" id="GO:0005768">
    <property type="term" value="C:endosome"/>
    <property type="evidence" value="ECO:0007669"/>
    <property type="project" value="UniProtKB-UniRule"/>
</dbReference>
<keyword evidence="2 7" id="KW-0808">Transferase</keyword>
<keyword evidence="5 7" id="KW-0067">ATP-binding</keyword>
<dbReference type="InterPro" id="IPR018936">
    <property type="entry name" value="PI3/4_kinase_CS"/>
</dbReference>
<dbReference type="GO" id="GO:0000329">
    <property type="term" value="C:fungal-type vacuole membrane"/>
    <property type="evidence" value="ECO:0007669"/>
    <property type="project" value="TreeGrafter"/>
</dbReference>
<dbReference type="Pfam" id="PF00454">
    <property type="entry name" value="PI3_PI4_kinase"/>
    <property type="match status" value="1"/>
</dbReference>
<keyword evidence="4 7" id="KW-0418">Kinase</keyword>
<dbReference type="PANTHER" id="PTHR12865">
    <property type="entry name" value="PHOSPHATIDYLINOSITOL 4-KINASE TYPE-II"/>
    <property type="match status" value="1"/>
</dbReference>
<feature type="region of interest" description="Disordered" evidence="8">
    <location>
        <begin position="71"/>
        <end position="98"/>
    </location>
</feature>
<organism evidence="10">
    <name type="scientific">Cyberlindnera fabianii</name>
    <name type="common">Yeast</name>
    <name type="synonym">Hansenula fabianii</name>
    <dbReference type="NCBI Taxonomy" id="36022"/>
    <lineage>
        <taxon>Eukaryota</taxon>
        <taxon>Fungi</taxon>
        <taxon>Dikarya</taxon>
        <taxon>Ascomycota</taxon>
        <taxon>Saccharomycotina</taxon>
        <taxon>Saccharomycetes</taxon>
        <taxon>Phaffomycetales</taxon>
        <taxon>Phaffomycetaceae</taxon>
        <taxon>Cyberlindnera</taxon>
    </lineage>
</organism>
<evidence type="ECO:0000256" key="3">
    <source>
        <dbReference type="ARBA" id="ARBA00022741"/>
    </source>
</evidence>
<gene>
    <name evidence="10" type="ORF">CYFA0S_01e20186g</name>
</gene>
<protein>
    <recommendedName>
        <fullName evidence="7">Phosphatidylinositol 4-kinase</fullName>
        <ecNumber evidence="7">2.7.1.67</ecNumber>
    </recommendedName>
</protein>
<dbReference type="AlphaFoldDB" id="A0A061AKD0"/>
<feature type="region of interest" description="Disordered" evidence="8">
    <location>
        <begin position="1"/>
        <end position="28"/>
    </location>
</feature>
<reference evidence="10" key="1">
    <citation type="journal article" date="2014" name="Genome Announc.">
        <title>Genome sequence of the yeast Cyberlindnera fabianii (Hansenula fabianii).</title>
        <authorList>
            <person name="Freel K.C."/>
            <person name="Sarilar V."/>
            <person name="Neuveglise C."/>
            <person name="Devillers H."/>
            <person name="Friedrich A."/>
            <person name="Schacherer J."/>
        </authorList>
    </citation>
    <scope>NUCLEOTIDE SEQUENCE</scope>
    <source>
        <strain evidence="10">YJS4271</strain>
    </source>
</reference>
<comment type="similarity">
    <text evidence="7">Belongs to the PI3/PI4-kinase family.</text>
</comment>
<evidence type="ECO:0000256" key="5">
    <source>
        <dbReference type="ARBA" id="ARBA00022840"/>
    </source>
</evidence>
<evidence type="ECO:0000256" key="4">
    <source>
        <dbReference type="ARBA" id="ARBA00022777"/>
    </source>
</evidence>
<dbReference type="PROSITE" id="PS00916">
    <property type="entry name" value="PI3_4_KINASE_2"/>
    <property type="match status" value="1"/>
</dbReference>
<feature type="region of interest" description="Disordered" evidence="8">
    <location>
        <begin position="569"/>
        <end position="597"/>
    </location>
</feature>
<dbReference type="GO" id="GO:0004430">
    <property type="term" value="F:1-phosphatidylinositol 4-kinase activity"/>
    <property type="evidence" value="ECO:0007669"/>
    <property type="project" value="UniProtKB-UniRule"/>
</dbReference>
<dbReference type="EC" id="2.7.1.67" evidence="7"/>
<evidence type="ECO:0000256" key="8">
    <source>
        <dbReference type="SAM" id="MobiDB-lite"/>
    </source>
</evidence>
<evidence type="ECO:0000256" key="7">
    <source>
        <dbReference type="RuleBase" id="RU367084"/>
    </source>
</evidence>
<dbReference type="EMBL" id="LK052886">
    <property type="protein sequence ID" value="CDR38014.1"/>
    <property type="molecule type" value="Genomic_DNA"/>
</dbReference>
<comment type="cofactor">
    <cofactor evidence="7">
        <name>Mg(2+)</name>
        <dbReference type="ChEBI" id="CHEBI:18420"/>
    </cofactor>
    <cofactor evidence="7">
        <name>Mn(2+)</name>
        <dbReference type="ChEBI" id="CHEBI:29035"/>
    </cofactor>
</comment>
<evidence type="ECO:0000313" key="10">
    <source>
        <dbReference type="EMBL" id="CDR38014.1"/>
    </source>
</evidence>
<evidence type="ECO:0000256" key="6">
    <source>
        <dbReference type="ARBA" id="ARBA00023136"/>
    </source>
</evidence>
<feature type="compositionally biased region" description="Acidic residues" evidence="8">
    <location>
        <begin position="582"/>
        <end position="597"/>
    </location>
</feature>
<comment type="subcellular location">
    <subcellularLocation>
        <location evidence="7">Cell membrane</location>
        <topology evidence="7">Peripheral membrane protein</topology>
    </subcellularLocation>
    <subcellularLocation>
        <location evidence="7">Vacuole membrane</location>
        <topology evidence="7">Peripheral membrane protein</topology>
    </subcellularLocation>
</comment>
<dbReference type="PANTHER" id="PTHR12865:SF1">
    <property type="entry name" value="PHOSPHATIDYLINOSITOL 4-KINASE TYPE 2"/>
    <property type="match status" value="1"/>
</dbReference>
<dbReference type="InterPro" id="IPR039756">
    <property type="entry name" value="Lsb6/PI4K2"/>
</dbReference>
<dbReference type="InterPro" id="IPR000403">
    <property type="entry name" value="PI3/4_kinase_cat_dom"/>
</dbReference>
<dbReference type="GO" id="GO:0005802">
    <property type="term" value="C:trans-Golgi network"/>
    <property type="evidence" value="ECO:0007669"/>
    <property type="project" value="TreeGrafter"/>
</dbReference>
<proteinExistence type="inferred from homology"/>
<accession>A0A061AKD0</accession>
<evidence type="ECO:0000259" key="9">
    <source>
        <dbReference type="PROSITE" id="PS50290"/>
    </source>
</evidence>
<evidence type="ECO:0000256" key="2">
    <source>
        <dbReference type="ARBA" id="ARBA00022679"/>
    </source>
</evidence>
<dbReference type="GO" id="GO:0005524">
    <property type="term" value="F:ATP binding"/>
    <property type="evidence" value="ECO:0007669"/>
    <property type="project" value="UniProtKB-UniRule"/>
</dbReference>
<keyword evidence="3 7" id="KW-0547">Nucleotide-binding</keyword>
<dbReference type="GO" id="GO:0046854">
    <property type="term" value="P:phosphatidylinositol phosphate biosynthetic process"/>
    <property type="evidence" value="ECO:0007669"/>
    <property type="project" value="UniProtKB-UniRule"/>
</dbReference>
<evidence type="ECO:0000256" key="1">
    <source>
        <dbReference type="ARBA" id="ARBA00022475"/>
    </source>
</evidence>
<dbReference type="OrthoDB" id="3349449at2759"/>
<dbReference type="PhylomeDB" id="A0A061AKD0"/>
<dbReference type="PROSITE" id="PS50290">
    <property type="entry name" value="PI3_4_KINASE_3"/>
    <property type="match status" value="1"/>
</dbReference>
<dbReference type="GO" id="GO:0007030">
    <property type="term" value="P:Golgi organization"/>
    <property type="evidence" value="ECO:0007669"/>
    <property type="project" value="TreeGrafter"/>
</dbReference>
<dbReference type="GO" id="GO:0005886">
    <property type="term" value="C:plasma membrane"/>
    <property type="evidence" value="ECO:0007669"/>
    <property type="project" value="UniProtKB-SubCell"/>
</dbReference>
<keyword evidence="1 7" id="KW-1003">Cell membrane</keyword>
<comment type="catalytic activity">
    <reaction evidence="7">
        <text>a 1,2-diacyl-sn-glycero-3-phospho-(1D-myo-inositol) + ATP = a 1,2-diacyl-sn-glycero-3-phospho-(1D-myo-inositol 4-phosphate) + ADP + H(+)</text>
        <dbReference type="Rhea" id="RHEA:19877"/>
        <dbReference type="ChEBI" id="CHEBI:15378"/>
        <dbReference type="ChEBI" id="CHEBI:30616"/>
        <dbReference type="ChEBI" id="CHEBI:57880"/>
        <dbReference type="ChEBI" id="CHEBI:58178"/>
        <dbReference type="ChEBI" id="CHEBI:456216"/>
        <dbReference type="EC" id="2.7.1.67"/>
    </reaction>
</comment>